<evidence type="ECO:0000256" key="3">
    <source>
        <dbReference type="ARBA" id="ARBA00023002"/>
    </source>
</evidence>
<evidence type="ECO:0000313" key="8">
    <source>
        <dbReference type="Proteomes" id="UP001158066"/>
    </source>
</evidence>
<dbReference type="GO" id="GO:0016020">
    <property type="term" value="C:membrane"/>
    <property type="evidence" value="ECO:0007669"/>
    <property type="project" value="TreeGrafter"/>
</dbReference>
<dbReference type="EMBL" id="FXUF01000001">
    <property type="protein sequence ID" value="SMP40882.1"/>
    <property type="molecule type" value="Genomic_DNA"/>
</dbReference>
<keyword evidence="5" id="KW-0411">Iron-sulfur</keyword>
<dbReference type="PANTHER" id="PTHR43105:SF14">
    <property type="entry name" value="FORMATE DEHYDROGENASE H"/>
    <property type="match status" value="1"/>
</dbReference>
<dbReference type="SUPFAM" id="SSF53706">
    <property type="entry name" value="Formate dehydrogenase/DMSO reductase, domains 1-3"/>
    <property type="match status" value="1"/>
</dbReference>
<dbReference type="GO" id="GO:0022904">
    <property type="term" value="P:respiratory electron transport chain"/>
    <property type="evidence" value="ECO:0007669"/>
    <property type="project" value="TreeGrafter"/>
</dbReference>
<dbReference type="Gene3D" id="2.20.25.90">
    <property type="entry name" value="ADC-like domains"/>
    <property type="match status" value="1"/>
</dbReference>
<evidence type="ECO:0000313" key="7">
    <source>
        <dbReference type="EMBL" id="SMP40882.1"/>
    </source>
</evidence>
<dbReference type="PROSITE" id="PS51669">
    <property type="entry name" value="4FE4S_MOW_BIS_MGD"/>
    <property type="match status" value="1"/>
</dbReference>
<evidence type="ECO:0000256" key="2">
    <source>
        <dbReference type="ARBA" id="ARBA00022723"/>
    </source>
</evidence>
<keyword evidence="3" id="KW-0560">Oxidoreductase</keyword>
<dbReference type="Pfam" id="PF00384">
    <property type="entry name" value="Molybdopterin"/>
    <property type="match status" value="1"/>
</dbReference>
<name>A0AA45WTX9_9CLOT</name>
<dbReference type="InterPro" id="IPR006963">
    <property type="entry name" value="Mopterin_OxRdtase_4Fe-4S_dom"/>
</dbReference>
<dbReference type="Proteomes" id="UP001158066">
    <property type="component" value="Unassembled WGS sequence"/>
</dbReference>
<evidence type="ECO:0000256" key="4">
    <source>
        <dbReference type="ARBA" id="ARBA00023004"/>
    </source>
</evidence>
<evidence type="ECO:0000256" key="5">
    <source>
        <dbReference type="ARBA" id="ARBA00023014"/>
    </source>
</evidence>
<keyword evidence="8" id="KW-1185">Reference proteome</keyword>
<evidence type="ECO:0000256" key="1">
    <source>
        <dbReference type="ARBA" id="ARBA00022485"/>
    </source>
</evidence>
<reference evidence="7" key="1">
    <citation type="submission" date="2017-05" db="EMBL/GenBank/DDBJ databases">
        <authorList>
            <person name="Varghese N."/>
            <person name="Submissions S."/>
        </authorList>
    </citation>
    <scope>NUCLEOTIDE SEQUENCE</scope>
    <source>
        <strain evidence="7">Su22</strain>
    </source>
</reference>
<evidence type="ECO:0000259" key="6">
    <source>
        <dbReference type="PROSITE" id="PS51669"/>
    </source>
</evidence>
<protein>
    <submittedName>
        <fullName evidence="7">Molybdopterin oxidoreductase Fe4S4 domain-containing protein</fullName>
    </submittedName>
</protein>
<dbReference type="SMART" id="SM00926">
    <property type="entry name" value="Molybdop_Fe4S4"/>
    <property type="match status" value="1"/>
</dbReference>
<dbReference type="PANTHER" id="PTHR43105">
    <property type="entry name" value="RESPIRATORY NITRATE REDUCTASE"/>
    <property type="match status" value="1"/>
</dbReference>
<dbReference type="GO" id="GO:0046872">
    <property type="term" value="F:metal ion binding"/>
    <property type="evidence" value="ECO:0007669"/>
    <property type="project" value="UniProtKB-KW"/>
</dbReference>
<dbReference type="Gene3D" id="3.40.50.740">
    <property type="match status" value="1"/>
</dbReference>
<dbReference type="GO" id="GO:0051539">
    <property type="term" value="F:4 iron, 4 sulfur cluster binding"/>
    <property type="evidence" value="ECO:0007669"/>
    <property type="project" value="UniProtKB-KW"/>
</dbReference>
<dbReference type="InterPro" id="IPR050123">
    <property type="entry name" value="Prok_molybdopt-oxidoreductase"/>
</dbReference>
<gene>
    <name evidence="7" type="ORF">SAMN06296020_101432</name>
</gene>
<feature type="domain" description="4Fe-4S Mo/W bis-MGD-type" evidence="6">
    <location>
        <begin position="1"/>
        <end position="58"/>
    </location>
</feature>
<keyword evidence="4" id="KW-0408">Iron</keyword>
<dbReference type="GO" id="GO:0003954">
    <property type="term" value="F:NADH dehydrogenase activity"/>
    <property type="evidence" value="ECO:0007669"/>
    <property type="project" value="TreeGrafter"/>
</dbReference>
<proteinExistence type="predicted"/>
<sequence length="136" mass="14632">MRRKETTCGYCGCGCGIYVNMADDGTMLGVTPSYNHVVSQGKLCSKGWHGFAFVKDSRRLSSPLIRQSDGSFREASWEEALEKVATGLKAAMTGGDNTNAIGVVTSARCTNEENFMLAKLARAGLKTSSIDHCARL</sequence>
<dbReference type="Pfam" id="PF04879">
    <property type="entry name" value="Molybdop_Fe4S4"/>
    <property type="match status" value="1"/>
</dbReference>
<dbReference type="AlphaFoldDB" id="A0AA45WTX9"/>
<keyword evidence="1" id="KW-0004">4Fe-4S</keyword>
<keyword evidence="2" id="KW-0479">Metal-binding</keyword>
<organism evidence="7 8">
    <name type="scientific">Anoxynatronum buryatiense</name>
    <dbReference type="NCBI Taxonomy" id="489973"/>
    <lineage>
        <taxon>Bacteria</taxon>
        <taxon>Bacillati</taxon>
        <taxon>Bacillota</taxon>
        <taxon>Clostridia</taxon>
        <taxon>Eubacteriales</taxon>
        <taxon>Clostridiaceae</taxon>
        <taxon>Anoxynatronum</taxon>
    </lineage>
</organism>
<accession>A0AA45WTX9</accession>
<comment type="caution">
    <text evidence="7">The sequence shown here is derived from an EMBL/GenBank/DDBJ whole genome shotgun (WGS) entry which is preliminary data.</text>
</comment>
<dbReference type="InterPro" id="IPR006656">
    <property type="entry name" value="Mopterin_OxRdtase"/>
</dbReference>